<gene>
    <name evidence="2" type="ORF">D3Y59_06450</name>
</gene>
<keyword evidence="3" id="KW-1185">Reference proteome</keyword>
<name>A0A3B7RRE3_9BACT</name>
<dbReference type="EMBL" id="CP032317">
    <property type="protein sequence ID" value="AYA36727.1"/>
    <property type="molecule type" value="Genomic_DNA"/>
</dbReference>
<accession>A0A3B7RRE3</accession>
<organism evidence="2 3">
    <name type="scientific">Hymenobacter oligotrophus</name>
    <dbReference type="NCBI Taxonomy" id="2319843"/>
    <lineage>
        <taxon>Bacteria</taxon>
        <taxon>Pseudomonadati</taxon>
        <taxon>Bacteroidota</taxon>
        <taxon>Cytophagia</taxon>
        <taxon>Cytophagales</taxon>
        <taxon>Hymenobacteraceae</taxon>
        <taxon>Hymenobacter</taxon>
    </lineage>
</organism>
<reference evidence="2 3" key="1">
    <citation type="submission" date="2018-09" db="EMBL/GenBank/DDBJ databases">
        <title>Hymenobacter medium sp. nov., isolated from R2A medium.</title>
        <authorList>
            <person name="Yingchao G."/>
        </authorList>
    </citation>
    <scope>NUCLEOTIDE SEQUENCE [LARGE SCALE GENOMIC DNA]</scope>
    <source>
        <strain evidence="3">sh-6</strain>
    </source>
</reference>
<dbReference type="Proteomes" id="UP000262802">
    <property type="component" value="Chromosome"/>
</dbReference>
<feature type="coiled-coil region" evidence="1">
    <location>
        <begin position="42"/>
        <end position="76"/>
    </location>
</feature>
<keyword evidence="1" id="KW-0175">Coiled coil</keyword>
<dbReference type="KEGG" id="hyh:D3Y59_06450"/>
<dbReference type="OrthoDB" id="962852at2"/>
<protein>
    <submittedName>
        <fullName evidence="2">Uncharacterized protein</fullName>
    </submittedName>
</protein>
<evidence type="ECO:0000313" key="3">
    <source>
        <dbReference type="Proteomes" id="UP000262802"/>
    </source>
</evidence>
<evidence type="ECO:0000313" key="2">
    <source>
        <dbReference type="EMBL" id="AYA36727.1"/>
    </source>
</evidence>
<evidence type="ECO:0000256" key="1">
    <source>
        <dbReference type="SAM" id="Coils"/>
    </source>
</evidence>
<dbReference type="AlphaFoldDB" id="A0A3B7RRE3"/>
<proteinExistence type="predicted"/>
<dbReference type="RefSeq" id="WP_119444305.1">
    <property type="nucleotide sequence ID" value="NZ_CP032317.1"/>
</dbReference>
<sequence>MPVTWSVRGVERETRDALEQAARQLGKTLGQYLNDEVRQFALGQAELEAASSAEQVRVLKEQVQHLRELVENLAALLGTRPEAPAQPPRT</sequence>